<protein>
    <recommendedName>
        <fullName evidence="4">Retrotransposon gag domain-containing protein</fullName>
    </recommendedName>
</protein>
<dbReference type="EMBL" id="JAMSHJ010000003">
    <property type="protein sequence ID" value="KAI5424254.1"/>
    <property type="molecule type" value="Genomic_DNA"/>
</dbReference>
<organism evidence="2 3">
    <name type="scientific">Pisum sativum</name>
    <name type="common">Garden pea</name>
    <name type="synonym">Lathyrus oleraceus</name>
    <dbReference type="NCBI Taxonomy" id="3888"/>
    <lineage>
        <taxon>Eukaryota</taxon>
        <taxon>Viridiplantae</taxon>
        <taxon>Streptophyta</taxon>
        <taxon>Embryophyta</taxon>
        <taxon>Tracheophyta</taxon>
        <taxon>Spermatophyta</taxon>
        <taxon>Magnoliopsida</taxon>
        <taxon>eudicotyledons</taxon>
        <taxon>Gunneridae</taxon>
        <taxon>Pentapetalae</taxon>
        <taxon>rosids</taxon>
        <taxon>fabids</taxon>
        <taxon>Fabales</taxon>
        <taxon>Fabaceae</taxon>
        <taxon>Papilionoideae</taxon>
        <taxon>50 kb inversion clade</taxon>
        <taxon>NPAAA clade</taxon>
        <taxon>Hologalegina</taxon>
        <taxon>IRL clade</taxon>
        <taxon>Fabeae</taxon>
        <taxon>Lathyrus</taxon>
    </lineage>
</organism>
<comment type="caution">
    <text evidence="2">The sequence shown here is derived from an EMBL/GenBank/DDBJ whole genome shotgun (WGS) entry which is preliminary data.</text>
</comment>
<gene>
    <name evidence="2" type="ORF">KIW84_030447</name>
</gene>
<dbReference type="Gramene" id="Psat03G0044700-T1">
    <property type="protein sequence ID" value="KAI5424254.1"/>
    <property type="gene ID" value="KIW84_030447"/>
</dbReference>
<feature type="region of interest" description="Disordered" evidence="1">
    <location>
        <begin position="29"/>
        <end position="74"/>
    </location>
</feature>
<name>A0A9D5AZG1_PEA</name>
<dbReference type="PANTHER" id="PTHR37610:SF75">
    <property type="entry name" value="RETROTRANSPOSON COPIA-LIKE N-TERMINAL DOMAIN-CONTAINING PROTEIN"/>
    <property type="match status" value="1"/>
</dbReference>
<sequence>MLNPTGGQDVCRTIAENVVFPITGLQWINHGEQPQPESGVGRGNGGGRGNGVREEPPMVINNGSNDGNNGNRNDIVFGDSYSNIDGNDQEGSSYSLKVRAVAGPATGDPRYKQWKSENSLIIPWLVSSMGTGIGKPYMFLHSAKNVWEAVKETYFDIQNSSQIFGLKSKLWHAKQGDRSVTAYYNELLTLWQELDLCYDDNWRCIEDSVLFLNRQENDSVFMFLAGFNKDLDEVRGRVLGKVSLSTLRETFVEIRRGEARQGIMMGKTPRNSESEGSALATRNLDEGRRSDKASNSDQGQQPPPSQFPLTTEQLDRLYKLLESPTPSCSIATKGNSVFLNVSPSHTWIVDSGASDHMTGESTLFSSYSPCAGFELGEDDWQC</sequence>
<feature type="region of interest" description="Disordered" evidence="1">
    <location>
        <begin position="262"/>
        <end position="309"/>
    </location>
</feature>
<proteinExistence type="predicted"/>
<evidence type="ECO:0000256" key="1">
    <source>
        <dbReference type="SAM" id="MobiDB-lite"/>
    </source>
</evidence>
<evidence type="ECO:0000313" key="2">
    <source>
        <dbReference type="EMBL" id="KAI5424254.1"/>
    </source>
</evidence>
<dbReference type="AlphaFoldDB" id="A0A9D5AZG1"/>
<feature type="compositionally biased region" description="Gly residues" evidence="1">
    <location>
        <begin position="40"/>
        <end position="50"/>
    </location>
</feature>
<keyword evidence="3" id="KW-1185">Reference proteome</keyword>
<dbReference type="Proteomes" id="UP001058974">
    <property type="component" value="Chromosome 3"/>
</dbReference>
<evidence type="ECO:0000313" key="3">
    <source>
        <dbReference type="Proteomes" id="UP001058974"/>
    </source>
</evidence>
<accession>A0A9D5AZG1</accession>
<dbReference type="PANTHER" id="PTHR37610">
    <property type="entry name" value="CCHC-TYPE DOMAIN-CONTAINING PROTEIN"/>
    <property type="match status" value="1"/>
</dbReference>
<reference evidence="2 3" key="1">
    <citation type="journal article" date="2022" name="Nat. Genet.">
        <title>Improved pea reference genome and pan-genome highlight genomic features and evolutionary characteristics.</title>
        <authorList>
            <person name="Yang T."/>
            <person name="Liu R."/>
            <person name="Luo Y."/>
            <person name="Hu S."/>
            <person name="Wang D."/>
            <person name="Wang C."/>
            <person name="Pandey M.K."/>
            <person name="Ge S."/>
            <person name="Xu Q."/>
            <person name="Li N."/>
            <person name="Li G."/>
            <person name="Huang Y."/>
            <person name="Saxena R.K."/>
            <person name="Ji Y."/>
            <person name="Li M."/>
            <person name="Yan X."/>
            <person name="He Y."/>
            <person name="Liu Y."/>
            <person name="Wang X."/>
            <person name="Xiang C."/>
            <person name="Varshney R.K."/>
            <person name="Ding H."/>
            <person name="Gao S."/>
            <person name="Zong X."/>
        </authorList>
    </citation>
    <scope>NUCLEOTIDE SEQUENCE [LARGE SCALE GENOMIC DNA]</scope>
    <source>
        <strain evidence="2 3">cv. Zhongwan 6</strain>
    </source>
</reference>
<feature type="compositionally biased region" description="Basic and acidic residues" evidence="1">
    <location>
        <begin position="283"/>
        <end position="294"/>
    </location>
</feature>
<feature type="compositionally biased region" description="Low complexity" evidence="1">
    <location>
        <begin position="61"/>
        <end position="73"/>
    </location>
</feature>
<evidence type="ECO:0008006" key="4">
    <source>
        <dbReference type="Google" id="ProtNLM"/>
    </source>
</evidence>